<dbReference type="AlphaFoldDB" id="A0A644SJ50"/>
<accession>A0A644SJ50</accession>
<protein>
    <submittedName>
        <fullName evidence="1">Uncharacterized protein</fullName>
    </submittedName>
</protein>
<name>A0A644SJ50_9ZZZZ</name>
<dbReference type="EMBL" id="VSSQ01000001">
    <property type="protein sequence ID" value="MPL54723.1"/>
    <property type="molecule type" value="Genomic_DNA"/>
</dbReference>
<sequence length="177" mass="20343">MKKRLFSLILGLVFTLNFAQEKTLNDILAGPWKGFSSEQIPNMGEVNTGVYMKLVFNEKIDGSKTEYPFYGTNQVEFIYTNNFGTKTYFATVNVSGVFNLKDKTLYVNDDSFASYDTLPDGMNWELGKFKVTVYRDQDHTGFFLLKGVTLDNQGYAKSGSKVYYTTDMNYNPWKQKY</sequence>
<reference evidence="1" key="1">
    <citation type="submission" date="2019-08" db="EMBL/GenBank/DDBJ databases">
        <authorList>
            <person name="Kucharzyk K."/>
            <person name="Murdoch R.W."/>
            <person name="Higgins S."/>
            <person name="Loffler F."/>
        </authorList>
    </citation>
    <scope>NUCLEOTIDE SEQUENCE</scope>
</reference>
<organism evidence="1">
    <name type="scientific">bioreactor metagenome</name>
    <dbReference type="NCBI Taxonomy" id="1076179"/>
    <lineage>
        <taxon>unclassified sequences</taxon>
        <taxon>metagenomes</taxon>
        <taxon>ecological metagenomes</taxon>
    </lineage>
</organism>
<gene>
    <name evidence="1" type="ORF">SDC9_00189</name>
</gene>
<evidence type="ECO:0000313" key="1">
    <source>
        <dbReference type="EMBL" id="MPL54723.1"/>
    </source>
</evidence>
<comment type="caution">
    <text evidence="1">The sequence shown here is derived from an EMBL/GenBank/DDBJ whole genome shotgun (WGS) entry which is preliminary data.</text>
</comment>
<proteinExistence type="predicted"/>